<dbReference type="OrthoDB" id="3217562at2"/>
<organism evidence="2 3">
    <name type="scientific">Streptomyces nanshensis</name>
    <dbReference type="NCBI Taxonomy" id="518642"/>
    <lineage>
        <taxon>Bacteria</taxon>
        <taxon>Bacillati</taxon>
        <taxon>Actinomycetota</taxon>
        <taxon>Actinomycetes</taxon>
        <taxon>Kitasatosporales</taxon>
        <taxon>Streptomycetaceae</taxon>
        <taxon>Streptomyces</taxon>
    </lineage>
</organism>
<dbReference type="Gene3D" id="1.10.260.40">
    <property type="entry name" value="lambda repressor-like DNA-binding domains"/>
    <property type="match status" value="1"/>
</dbReference>
<dbReference type="CDD" id="cd00093">
    <property type="entry name" value="HTH_XRE"/>
    <property type="match status" value="1"/>
</dbReference>
<evidence type="ECO:0000259" key="1">
    <source>
        <dbReference type="PROSITE" id="PS50943"/>
    </source>
</evidence>
<name>A0A1E7LZL4_9ACTN</name>
<dbReference type="Proteomes" id="UP000175971">
    <property type="component" value="Unassembled WGS sequence"/>
</dbReference>
<dbReference type="PROSITE" id="PS50943">
    <property type="entry name" value="HTH_CROC1"/>
    <property type="match status" value="1"/>
</dbReference>
<dbReference type="EMBL" id="LJGZ01000009">
    <property type="protein sequence ID" value="OEV21692.1"/>
    <property type="molecule type" value="Genomic_DNA"/>
</dbReference>
<reference evidence="2 3" key="1">
    <citation type="journal article" date="2016" name="Front. Microbiol.">
        <title>Comparative Genomics Analysis of Streptomyces Species Reveals Their Adaptation to the Marine Environment and Their Diversity at the Genomic Level.</title>
        <authorList>
            <person name="Tian X."/>
            <person name="Zhang Z."/>
            <person name="Yang T."/>
            <person name="Chen M."/>
            <person name="Li J."/>
            <person name="Chen F."/>
            <person name="Yang J."/>
            <person name="Li W."/>
            <person name="Zhang B."/>
            <person name="Zhang Z."/>
            <person name="Wu J."/>
            <person name="Zhang C."/>
            <person name="Long L."/>
            <person name="Xiao J."/>
        </authorList>
    </citation>
    <scope>NUCLEOTIDE SEQUENCE [LARGE SCALE GENOMIC DNA]</scope>
    <source>
        <strain evidence="2 3">SCSIO M10372</strain>
    </source>
</reference>
<dbReference type="AlphaFoldDB" id="A0A1E7LZL4"/>
<proteinExistence type="predicted"/>
<dbReference type="InterPro" id="IPR001387">
    <property type="entry name" value="Cro/C1-type_HTH"/>
</dbReference>
<evidence type="ECO:0000313" key="3">
    <source>
        <dbReference type="Proteomes" id="UP000175971"/>
    </source>
</evidence>
<dbReference type="GO" id="GO:0003677">
    <property type="term" value="F:DNA binding"/>
    <property type="evidence" value="ECO:0007669"/>
    <property type="project" value="InterPro"/>
</dbReference>
<keyword evidence="3" id="KW-1185">Reference proteome</keyword>
<accession>A0A1E7LZL4</accession>
<feature type="domain" description="HTH cro/C1-type" evidence="1">
    <location>
        <begin position="10"/>
        <end position="66"/>
    </location>
</feature>
<comment type="caution">
    <text evidence="2">The sequence shown here is derived from an EMBL/GenBank/DDBJ whole genome shotgun (WGS) entry which is preliminary data.</text>
</comment>
<dbReference type="Pfam" id="PF01381">
    <property type="entry name" value="HTH_3"/>
    <property type="match status" value="1"/>
</dbReference>
<protein>
    <recommendedName>
        <fullName evidence="1">HTH cro/C1-type domain-containing protein</fullName>
    </recommendedName>
</protein>
<dbReference type="PATRIC" id="fig|518642.7.peg.1818"/>
<gene>
    <name evidence="2" type="ORF">AN221_05575</name>
</gene>
<dbReference type="InterPro" id="IPR010982">
    <property type="entry name" value="Lambda_DNA-bd_dom_sf"/>
</dbReference>
<dbReference type="SUPFAM" id="SSF47413">
    <property type="entry name" value="lambda repressor-like DNA-binding domains"/>
    <property type="match status" value="1"/>
</dbReference>
<sequence length="408" mass="44356">MSQPRINTRLRSARIAAGYHSQQALADALGVGVRQVRRWESSTPPWPHPDLQAALSRFLGQNMEELGFTPPPGRDVGGQQPRSALDTAGKGLATVPVRSVATMQPASVGADFAAVTRAHRSLYWSVAPTVLYPTVIGHAEIGCVLLTETAGLTRQSVARSLSESWLLAGRIQFFDLRESDTADETWLRGLQAAREAEDHLLGAATLAHMAFVPGWEGRRDEAAQRLVAARTYARRGAPPPLLLAWLDAVEAECATRAGHTRTALHLINHGETVLATGNGQPVPEWFDWFSAPRLVAFKGNTQLRAGHLPQARATLSAALDQLPDAEAKQRSVVLGDLAAVEAAAGMPEAACQYAIQALDQLERTWYATGMDRVREVRQALVAHQHEECVRGLDERLYDWSTTVSALAR</sequence>
<evidence type="ECO:0000313" key="2">
    <source>
        <dbReference type="EMBL" id="OEV21692.1"/>
    </source>
</evidence>
<dbReference type="RefSeq" id="WP_070200077.1">
    <property type="nucleotide sequence ID" value="NZ_LJGZ01000009.1"/>
</dbReference>
<dbReference type="SMART" id="SM00530">
    <property type="entry name" value="HTH_XRE"/>
    <property type="match status" value="1"/>
</dbReference>